<comment type="similarity">
    <text evidence="2">Belongs to the UPF0702 family.</text>
</comment>
<dbReference type="PANTHER" id="PTHR34582">
    <property type="entry name" value="UPF0702 TRANSMEMBRANE PROTEIN YCAP"/>
    <property type="match status" value="1"/>
</dbReference>
<evidence type="ECO:0000256" key="4">
    <source>
        <dbReference type="ARBA" id="ARBA00022692"/>
    </source>
</evidence>
<dbReference type="Pfam" id="PF04239">
    <property type="entry name" value="DUF421"/>
    <property type="match status" value="1"/>
</dbReference>
<reference evidence="9 10" key="1">
    <citation type="submission" date="2024-11" db="EMBL/GenBank/DDBJ databases">
        <title>The Natural Products Discovery Center: Release of the First 8490 Sequenced Strains for Exploring Actinobacteria Biosynthetic Diversity.</title>
        <authorList>
            <person name="Kalkreuter E."/>
            <person name="Kautsar S.A."/>
            <person name="Yang D."/>
            <person name="Bader C.D."/>
            <person name="Teijaro C.N."/>
            <person name="Fluegel L."/>
            <person name="Davis C.M."/>
            <person name="Simpson J.R."/>
            <person name="Lauterbach L."/>
            <person name="Steele A.D."/>
            <person name="Gui C."/>
            <person name="Meng S."/>
            <person name="Li G."/>
            <person name="Viehrig K."/>
            <person name="Ye F."/>
            <person name="Su P."/>
            <person name="Kiefer A.F."/>
            <person name="Nichols A."/>
            <person name="Cepeda A.J."/>
            <person name="Yan W."/>
            <person name="Fan B."/>
            <person name="Jiang Y."/>
            <person name="Adhikari A."/>
            <person name="Zheng C.-J."/>
            <person name="Schuster L."/>
            <person name="Cowan T.M."/>
            <person name="Smanski M.J."/>
            <person name="Chevrette M.G."/>
            <person name="De Carvalho L.P.S."/>
            <person name="Shen B."/>
        </authorList>
    </citation>
    <scope>NUCLEOTIDE SEQUENCE [LARGE SCALE GENOMIC DNA]</scope>
    <source>
        <strain evidence="9 10">NPDC077433</strain>
    </source>
</reference>
<dbReference type="InterPro" id="IPR007353">
    <property type="entry name" value="DUF421"/>
</dbReference>
<proteinExistence type="inferred from homology"/>
<comment type="caution">
    <text evidence="9">The sequence shown here is derived from an EMBL/GenBank/DDBJ whole genome shotgun (WGS) entry which is preliminary data.</text>
</comment>
<dbReference type="RefSeq" id="WP_198335019.1">
    <property type="nucleotide sequence ID" value="NZ_CAJHAK010000002.1"/>
</dbReference>
<feature type="transmembrane region" description="Helical" evidence="7">
    <location>
        <begin position="69"/>
        <end position="89"/>
    </location>
</feature>
<keyword evidence="10" id="KW-1185">Reference proteome</keyword>
<dbReference type="InterPro" id="IPR023090">
    <property type="entry name" value="UPF0702_alpha/beta_dom_sf"/>
</dbReference>
<feature type="transmembrane region" description="Helical" evidence="7">
    <location>
        <begin position="43"/>
        <end position="63"/>
    </location>
</feature>
<sequence length="186" mass="20688">MKWETWFSIDWQQVLGISLSALGFYIGLMLCTRVMGLRSFSKLSSHDFAMTVAIGSILASTVLSDTPSLLQGLFAVAVLFLIQGVISVLRRKIKPLKSLIDNQAIILMAHGEYFEDNLKEANLSTSDVQEVLRKNGLKSKTEVFAVIMETTGDMSVIKNNDVTPDWTLFNDIRDSELLIKPKKSAS</sequence>
<evidence type="ECO:0000256" key="5">
    <source>
        <dbReference type="ARBA" id="ARBA00022989"/>
    </source>
</evidence>
<keyword evidence="6 7" id="KW-0472">Membrane</keyword>
<gene>
    <name evidence="9" type="ORF">ACI2I3_12360</name>
</gene>
<evidence type="ECO:0000313" key="9">
    <source>
        <dbReference type="EMBL" id="MFK4002127.1"/>
    </source>
</evidence>
<dbReference type="Proteomes" id="UP001620234">
    <property type="component" value="Unassembled WGS sequence"/>
</dbReference>
<feature type="transmembrane region" description="Helical" evidence="7">
    <location>
        <begin position="12"/>
        <end position="31"/>
    </location>
</feature>
<dbReference type="EMBL" id="JBJDPD010000032">
    <property type="protein sequence ID" value="MFK4002127.1"/>
    <property type="molecule type" value="Genomic_DNA"/>
</dbReference>
<comment type="subcellular location">
    <subcellularLocation>
        <location evidence="1">Cell membrane</location>
        <topology evidence="1">Multi-pass membrane protein</topology>
    </subcellularLocation>
</comment>
<evidence type="ECO:0000313" key="10">
    <source>
        <dbReference type="Proteomes" id="UP001620234"/>
    </source>
</evidence>
<dbReference type="PANTHER" id="PTHR34582:SF6">
    <property type="entry name" value="UPF0702 TRANSMEMBRANE PROTEIN YCAP"/>
    <property type="match status" value="1"/>
</dbReference>
<keyword evidence="5 7" id="KW-1133">Transmembrane helix</keyword>
<organism evidence="9 10">
    <name type="scientific">Psychrobacter namhaensis</name>
    <dbReference type="NCBI Taxonomy" id="292734"/>
    <lineage>
        <taxon>Bacteria</taxon>
        <taxon>Pseudomonadati</taxon>
        <taxon>Pseudomonadota</taxon>
        <taxon>Gammaproteobacteria</taxon>
        <taxon>Moraxellales</taxon>
        <taxon>Moraxellaceae</taxon>
        <taxon>Psychrobacter</taxon>
    </lineage>
</organism>
<feature type="domain" description="YetF C-terminal" evidence="8">
    <location>
        <begin position="92"/>
        <end position="168"/>
    </location>
</feature>
<dbReference type="Gene3D" id="3.30.240.20">
    <property type="entry name" value="bsu07140 like domains"/>
    <property type="match status" value="1"/>
</dbReference>
<keyword evidence="4 7" id="KW-0812">Transmembrane</keyword>
<evidence type="ECO:0000256" key="2">
    <source>
        <dbReference type="ARBA" id="ARBA00006448"/>
    </source>
</evidence>
<name>A0ABW8LB55_9GAMM</name>
<evidence type="ECO:0000256" key="3">
    <source>
        <dbReference type="ARBA" id="ARBA00022475"/>
    </source>
</evidence>
<evidence type="ECO:0000256" key="7">
    <source>
        <dbReference type="SAM" id="Phobius"/>
    </source>
</evidence>
<evidence type="ECO:0000256" key="6">
    <source>
        <dbReference type="ARBA" id="ARBA00023136"/>
    </source>
</evidence>
<evidence type="ECO:0000256" key="1">
    <source>
        <dbReference type="ARBA" id="ARBA00004651"/>
    </source>
</evidence>
<protein>
    <submittedName>
        <fullName evidence="9">DUF421 domain-containing protein</fullName>
    </submittedName>
</protein>
<evidence type="ECO:0000259" key="8">
    <source>
        <dbReference type="Pfam" id="PF04239"/>
    </source>
</evidence>
<keyword evidence="3" id="KW-1003">Cell membrane</keyword>
<accession>A0ABW8LB55</accession>